<dbReference type="GO" id="GO:0000981">
    <property type="term" value="F:DNA-binding transcription factor activity, RNA polymerase II-specific"/>
    <property type="evidence" value="ECO:0007669"/>
    <property type="project" value="InterPro"/>
</dbReference>
<evidence type="ECO:0000313" key="7">
    <source>
        <dbReference type="EMBL" id="EYE91040.1"/>
    </source>
</evidence>
<dbReference type="Proteomes" id="UP000019804">
    <property type="component" value="Unassembled WGS sequence"/>
</dbReference>
<dbReference type="PANTHER" id="PTHR31069">
    <property type="entry name" value="OLEATE-ACTIVATED TRANSCRIPTION FACTOR 1-RELATED"/>
    <property type="match status" value="1"/>
</dbReference>
<evidence type="ECO:0000313" key="8">
    <source>
        <dbReference type="Proteomes" id="UP000019804"/>
    </source>
</evidence>
<evidence type="ECO:0000259" key="6">
    <source>
        <dbReference type="PROSITE" id="PS50048"/>
    </source>
</evidence>
<dbReference type="InterPro" id="IPR036864">
    <property type="entry name" value="Zn2-C6_fun-type_DNA-bd_sf"/>
</dbReference>
<gene>
    <name evidence="7" type="ORF">EURHEDRAFT_509343</name>
</gene>
<keyword evidence="8" id="KW-1185">Reference proteome</keyword>
<dbReference type="STRING" id="1388766.A0A017S4G9"/>
<evidence type="ECO:0000256" key="3">
    <source>
        <dbReference type="ARBA" id="ARBA00023163"/>
    </source>
</evidence>
<dbReference type="AlphaFoldDB" id="A0A017S4G9"/>
<feature type="domain" description="Zn(2)-C6 fungal-type" evidence="6">
    <location>
        <begin position="10"/>
        <end position="38"/>
    </location>
</feature>
<dbReference type="Gene3D" id="4.10.240.10">
    <property type="entry name" value="Zn(2)-C6 fungal-type DNA-binding domain"/>
    <property type="match status" value="1"/>
</dbReference>
<dbReference type="InterPro" id="IPR050675">
    <property type="entry name" value="OAF3"/>
</dbReference>
<organism evidence="7 8">
    <name type="scientific">Aspergillus ruber (strain CBS 135680)</name>
    <dbReference type="NCBI Taxonomy" id="1388766"/>
    <lineage>
        <taxon>Eukaryota</taxon>
        <taxon>Fungi</taxon>
        <taxon>Dikarya</taxon>
        <taxon>Ascomycota</taxon>
        <taxon>Pezizomycotina</taxon>
        <taxon>Eurotiomycetes</taxon>
        <taxon>Eurotiomycetidae</taxon>
        <taxon>Eurotiales</taxon>
        <taxon>Aspergillaceae</taxon>
        <taxon>Aspergillus</taxon>
        <taxon>Aspergillus subgen. Aspergillus</taxon>
    </lineage>
</organism>
<keyword evidence="3" id="KW-0804">Transcription</keyword>
<dbReference type="SUPFAM" id="SSF57701">
    <property type="entry name" value="Zn2/Cys6 DNA-binding domain"/>
    <property type="match status" value="1"/>
</dbReference>
<dbReference type="SMART" id="SM00066">
    <property type="entry name" value="GAL4"/>
    <property type="match status" value="1"/>
</dbReference>
<feature type="region of interest" description="Disordered" evidence="5">
    <location>
        <begin position="121"/>
        <end position="140"/>
    </location>
</feature>
<protein>
    <submittedName>
        <fullName evidence="7">Zn(II)2Cys6 transcription factor</fullName>
    </submittedName>
</protein>
<dbReference type="PANTHER" id="PTHR31069:SF32">
    <property type="entry name" value="ARGININE METABOLISM REGULATION PROTEIN II"/>
    <property type="match status" value="1"/>
</dbReference>
<keyword evidence="1" id="KW-0805">Transcription regulation</keyword>
<dbReference type="RefSeq" id="XP_040634730.1">
    <property type="nucleotide sequence ID" value="XM_040785913.1"/>
</dbReference>
<dbReference type="InterPro" id="IPR021858">
    <property type="entry name" value="Fun_TF"/>
</dbReference>
<dbReference type="HOGENOM" id="CLU_009030_0_2_1"/>
<dbReference type="GeneID" id="63701037"/>
<dbReference type="Pfam" id="PF11951">
    <property type="entry name" value="Fungal_trans_2"/>
    <property type="match status" value="1"/>
</dbReference>
<dbReference type="InterPro" id="IPR001138">
    <property type="entry name" value="Zn2Cys6_DnaBD"/>
</dbReference>
<dbReference type="GO" id="GO:0003677">
    <property type="term" value="F:DNA binding"/>
    <property type="evidence" value="ECO:0007669"/>
    <property type="project" value="UniProtKB-KW"/>
</dbReference>
<sequence length="689" mass="77224">MLQRDRTLTGCGTCRGRHVKCDETRPICQNCQQQDLACLGYERQLNWIGEYARHDAVRVYRRPLFSVTDQERMARMTVDSLGQHSANTALAKLDFESGSSGQAGSCLEHDSFRGPFGVLNLLPSKASPDNQPESQSDRAEPTQLEMDLFWNSLDTTSSIAGDSHMFAGLYDLIEESENAHVSDPLLDVDTIPNDLQVPLPGPLNANSNELISRPTSLSLNPVPDLALSGSNHIPPLTPDLLRYFKENVVSLSFPLKNCRKCPWQTIHFPSAMSTFAELSIHRTASHTRLSLFYSLLAASCLHMYARDQFAADLNMSGERFKETAKQHLELALNEEVLGPKPAKYKEILMAVLSMVMISVFHGENSIAQAFLVDAEYLIRIRGLPKPHKSVKVRSLHHVYTYLRIMAESTCGCALLDICPDRPSSSLLSIESSPISLRSFRMAHDSLDAEIDITLEKSNNIGQNDIHLEVMGQWKDTLLPDIYGIPESLMTLLSQAIRLANEQELLHRGPAMDVRVIEELKRRASTLEQYILSWEPPSSSLPSLVNDLAIKDAQNSQNQAAYFMMRALHQALVLFYYRRVPNISALMLQDTVRNCLHFLMRYDNARVESASRDKTILWPGFVAACEALDPDLQHGLLDWLVAAGHRTSLGPFSAAAGTAQCVWKAREETKDYTLSWFDVMKHERCPIIAT</sequence>
<name>A0A017S4G9_ASPRC</name>
<evidence type="ECO:0000256" key="5">
    <source>
        <dbReference type="SAM" id="MobiDB-lite"/>
    </source>
</evidence>
<dbReference type="OrthoDB" id="3477330at2759"/>
<dbReference type="PROSITE" id="PS50048">
    <property type="entry name" value="ZN2_CY6_FUNGAL_2"/>
    <property type="match status" value="1"/>
</dbReference>
<dbReference type="CDD" id="cd00067">
    <property type="entry name" value="GAL4"/>
    <property type="match status" value="1"/>
</dbReference>
<proteinExistence type="predicted"/>
<dbReference type="Pfam" id="PF00172">
    <property type="entry name" value="Zn_clus"/>
    <property type="match status" value="1"/>
</dbReference>
<evidence type="ECO:0000256" key="4">
    <source>
        <dbReference type="ARBA" id="ARBA00023242"/>
    </source>
</evidence>
<dbReference type="PROSITE" id="PS00463">
    <property type="entry name" value="ZN2_CY6_FUNGAL_1"/>
    <property type="match status" value="1"/>
</dbReference>
<evidence type="ECO:0000256" key="1">
    <source>
        <dbReference type="ARBA" id="ARBA00023015"/>
    </source>
</evidence>
<keyword evidence="4" id="KW-0539">Nucleus</keyword>
<reference evidence="8" key="1">
    <citation type="journal article" date="2014" name="Nat. Commun.">
        <title>Genomic adaptations of the halophilic Dead Sea filamentous fungus Eurotium rubrum.</title>
        <authorList>
            <person name="Kis-Papo T."/>
            <person name="Weig A.R."/>
            <person name="Riley R."/>
            <person name="Persoh D."/>
            <person name="Salamov A."/>
            <person name="Sun H."/>
            <person name="Lipzen A."/>
            <person name="Wasser S.P."/>
            <person name="Rambold G."/>
            <person name="Grigoriev I.V."/>
            <person name="Nevo E."/>
        </authorList>
    </citation>
    <scope>NUCLEOTIDE SEQUENCE [LARGE SCALE GENOMIC DNA]</scope>
    <source>
        <strain evidence="8">CBS 135680</strain>
    </source>
</reference>
<accession>A0A017S4G9</accession>
<dbReference type="GO" id="GO:0008270">
    <property type="term" value="F:zinc ion binding"/>
    <property type="evidence" value="ECO:0007669"/>
    <property type="project" value="InterPro"/>
</dbReference>
<keyword evidence="2" id="KW-0238">DNA-binding</keyword>
<evidence type="ECO:0000256" key="2">
    <source>
        <dbReference type="ARBA" id="ARBA00023125"/>
    </source>
</evidence>
<dbReference type="EMBL" id="KK088449">
    <property type="protein sequence ID" value="EYE91040.1"/>
    <property type="molecule type" value="Genomic_DNA"/>
</dbReference>